<dbReference type="EMBL" id="ARZX01000033">
    <property type="protein sequence ID" value="EWH10559.1"/>
    <property type="molecule type" value="Genomic_DNA"/>
</dbReference>
<dbReference type="Gene3D" id="1.10.1220.10">
    <property type="entry name" value="Met repressor-like"/>
    <property type="match status" value="1"/>
</dbReference>
<dbReference type="InterPro" id="IPR010985">
    <property type="entry name" value="Ribbon_hlx_hlx"/>
</dbReference>
<dbReference type="Proteomes" id="UP000019275">
    <property type="component" value="Unassembled WGS sequence"/>
</dbReference>
<protein>
    <submittedName>
        <fullName evidence="1">Ribbon-helix-helix fold protein</fullName>
    </submittedName>
</protein>
<evidence type="ECO:0000313" key="2">
    <source>
        <dbReference type="Proteomes" id="UP000019275"/>
    </source>
</evidence>
<evidence type="ECO:0000313" key="1">
    <source>
        <dbReference type="EMBL" id="EWH10559.1"/>
    </source>
</evidence>
<sequence length="76" mass="8798">MKKESFDSLLGKVKSSKIKIPIQKVVSEKESILNNSKQFSFYIDVDLLKRLKTKALEEDRSIKDIINSSIEDYLSF</sequence>
<comment type="caution">
    <text evidence="1">The sequence shown here is derived from an EMBL/GenBank/DDBJ whole genome shotgun (WGS) entry which is preliminary data.</text>
</comment>
<dbReference type="SUPFAM" id="SSF47598">
    <property type="entry name" value="Ribbon-helix-helix"/>
    <property type="match status" value="1"/>
</dbReference>
<proteinExistence type="predicted"/>
<name>A0ABN0RJR3_9FLAO</name>
<accession>A0ABN0RJR3</accession>
<keyword evidence="2" id="KW-1185">Reference proteome</keyword>
<organism evidence="1 2">
    <name type="scientific">Cellulophaga geojensis KL-A</name>
    <dbReference type="NCBI Taxonomy" id="1328323"/>
    <lineage>
        <taxon>Bacteria</taxon>
        <taxon>Pseudomonadati</taxon>
        <taxon>Bacteroidota</taxon>
        <taxon>Flavobacteriia</taxon>
        <taxon>Flavobacteriales</taxon>
        <taxon>Flavobacteriaceae</taxon>
        <taxon>Cellulophaga</taxon>
    </lineage>
</organism>
<dbReference type="InterPro" id="IPR013321">
    <property type="entry name" value="Arc_rbn_hlx_hlx"/>
</dbReference>
<dbReference type="RefSeq" id="WP_034647113.1">
    <property type="nucleotide sequence ID" value="NZ_ARZX01000033.1"/>
</dbReference>
<gene>
    <name evidence="1" type="ORF">KLA_16537</name>
</gene>
<reference evidence="1 2" key="1">
    <citation type="journal article" date="2014" name="Genome Announc.">
        <title>Draft Genome Sequence of the Carrageenan-Degrading Bacterium Cellulophaga sp. Strain KL-A, Isolated from Decaying Marine Algae.</title>
        <authorList>
            <person name="Shan D."/>
            <person name="Ying J."/>
            <person name="Li X."/>
            <person name="Gao Z."/>
            <person name="Wei G."/>
            <person name="Shao Z."/>
        </authorList>
    </citation>
    <scope>NUCLEOTIDE SEQUENCE [LARGE SCALE GENOMIC DNA]</scope>
    <source>
        <strain evidence="1 2">KL-A</strain>
    </source>
</reference>